<evidence type="ECO:0000256" key="8">
    <source>
        <dbReference type="ARBA" id="ARBA00023170"/>
    </source>
</evidence>
<organism evidence="11">
    <name type="scientific">Adelphocoris lineolatus</name>
    <name type="common">Alfalfa plant bug</name>
    <dbReference type="NCBI Taxonomy" id="236346"/>
    <lineage>
        <taxon>Eukaryota</taxon>
        <taxon>Metazoa</taxon>
        <taxon>Ecdysozoa</taxon>
        <taxon>Arthropoda</taxon>
        <taxon>Hexapoda</taxon>
        <taxon>Insecta</taxon>
        <taxon>Pterygota</taxon>
        <taxon>Neoptera</taxon>
        <taxon>Paraneoptera</taxon>
        <taxon>Hemiptera</taxon>
        <taxon>Heteroptera</taxon>
        <taxon>Panheteroptera</taxon>
        <taxon>Cimicomorpha</taxon>
        <taxon>Miridae</taxon>
        <taxon>Mirini</taxon>
        <taxon>Adelphocoris</taxon>
    </lineage>
</organism>
<comment type="caution">
    <text evidence="10">Lacks conserved residue(s) required for the propagation of feature annotation.</text>
</comment>
<reference evidence="11" key="1">
    <citation type="submission" date="2016-01" db="EMBL/GenBank/DDBJ databases">
        <title>Candidate chemosensory genes identified in Adelphocoris lineolatus (Goeze) (Hemiptera: Miridae) by antennal transcriptome analysis.</title>
        <authorList>
            <person name="Xiao Y."/>
        </authorList>
    </citation>
    <scope>NUCLEOTIDE SEQUENCE</scope>
</reference>
<dbReference type="EMBL" id="MN657167">
    <property type="protein sequence ID" value="QQL94661.1"/>
    <property type="molecule type" value="mRNA"/>
</dbReference>
<comment type="subcellular location">
    <subcellularLocation>
        <location evidence="1 10">Cell membrane</location>
        <topology evidence="1 10">Multi-pass membrane protein</topology>
    </subcellularLocation>
</comment>
<keyword evidence="9 10" id="KW-0807">Transducer</keyword>
<evidence type="ECO:0000256" key="10">
    <source>
        <dbReference type="RuleBase" id="RU351113"/>
    </source>
</evidence>
<feature type="transmembrane region" description="Helical" evidence="10">
    <location>
        <begin position="81"/>
        <end position="104"/>
    </location>
</feature>
<evidence type="ECO:0000256" key="5">
    <source>
        <dbReference type="ARBA" id="ARBA00022725"/>
    </source>
</evidence>
<keyword evidence="3 10" id="KW-0716">Sensory transduction</keyword>
<name>A0A2I4PH17_ADELI</name>
<dbReference type="PANTHER" id="PTHR21137">
    <property type="entry name" value="ODORANT RECEPTOR"/>
    <property type="match status" value="1"/>
</dbReference>
<proteinExistence type="evidence at transcript level"/>
<keyword evidence="2" id="KW-1003">Cell membrane</keyword>
<reference evidence="12" key="2">
    <citation type="submission" date="2019-11" db="EMBL/GenBank/DDBJ databases">
        <authorList>
            <person name="Wang G."/>
            <person name="Liu Y."/>
            <person name="Zhang S."/>
        </authorList>
    </citation>
    <scope>NUCLEOTIDE SEQUENCE</scope>
</reference>
<dbReference type="AlphaFoldDB" id="A0A2I4PH17"/>
<feature type="transmembrane region" description="Helical" evidence="10">
    <location>
        <begin position="341"/>
        <end position="360"/>
    </location>
</feature>
<keyword evidence="5 10" id="KW-0552">Olfaction</keyword>
<keyword evidence="8 10" id="KW-0675">Receptor</keyword>
<evidence type="ECO:0000256" key="7">
    <source>
        <dbReference type="ARBA" id="ARBA00023136"/>
    </source>
</evidence>
<feature type="transmembrane region" description="Helical" evidence="10">
    <location>
        <begin position="306"/>
        <end position="329"/>
    </location>
</feature>
<keyword evidence="4 10" id="KW-0812">Transmembrane</keyword>
<dbReference type="Pfam" id="PF02949">
    <property type="entry name" value="7tm_6"/>
    <property type="match status" value="1"/>
</dbReference>
<keyword evidence="6 10" id="KW-1133">Transmembrane helix</keyword>
<evidence type="ECO:0000256" key="1">
    <source>
        <dbReference type="ARBA" id="ARBA00004651"/>
    </source>
</evidence>
<comment type="similarity">
    <text evidence="10">Belongs to the insect chemoreceptor superfamily. Heteromeric odorant receptor channel (TC 1.A.69) family.</text>
</comment>
<evidence type="ECO:0000256" key="4">
    <source>
        <dbReference type="ARBA" id="ARBA00022692"/>
    </source>
</evidence>
<dbReference type="GO" id="GO:0004984">
    <property type="term" value="F:olfactory receptor activity"/>
    <property type="evidence" value="ECO:0007669"/>
    <property type="project" value="InterPro"/>
</dbReference>
<dbReference type="GO" id="GO:0005886">
    <property type="term" value="C:plasma membrane"/>
    <property type="evidence" value="ECO:0007669"/>
    <property type="project" value="UniProtKB-SubCell"/>
</dbReference>
<evidence type="ECO:0000256" key="3">
    <source>
        <dbReference type="ARBA" id="ARBA00022606"/>
    </source>
</evidence>
<evidence type="ECO:0000256" key="6">
    <source>
        <dbReference type="ARBA" id="ARBA00022989"/>
    </source>
</evidence>
<feature type="transmembrane region" description="Helical" evidence="10">
    <location>
        <begin position="150"/>
        <end position="170"/>
    </location>
</feature>
<protein>
    <recommendedName>
        <fullName evidence="10">Odorant receptor</fullName>
    </recommendedName>
</protein>
<dbReference type="GO" id="GO:0007165">
    <property type="term" value="P:signal transduction"/>
    <property type="evidence" value="ECO:0007669"/>
    <property type="project" value="UniProtKB-KW"/>
</dbReference>
<sequence>MVLVPFFIKPRIGRNAAIDRGYKLTSMFYARLAGLYPDLEAGWRYWFFGTYLNSVYVAYAYYVLAYVIANIIAVKYKDFELIGSTFCFGSYTYVYSLITIMFLIKRKKIDRLLEIVGNDVYKYRRPPTKEETLIKETETMKVIVYGRYTFFIPCSVALMQMAVVPAYHGLRGEYTSIVNGSTPINKYSPLPVWTPVEATTGLSFFVLYWCQLCPGFVEFLIFHGSCTFYIGGSCALVSNLKLLHHSLGRLVDRAEYLYDIKNGKYDHQSKIPLNTELFDECMVECLKENVQHHIEIIKFHHLFQDIVGYSNLFIFSGAAVTISTPPFTIIKIAELEDRHQLLCAGIVMIGHAFLSLFLLAQYCKYGQSIEDESEKILESYYFTPWFKARKSFRQLLVVAMSNSLNPLQIKSAVLGISASAATYMSIIKSAYTMLNFLVTAK</sequence>
<keyword evidence="7 10" id="KW-0472">Membrane</keyword>
<dbReference type="InterPro" id="IPR004117">
    <property type="entry name" value="7tm6_olfct_rcpt"/>
</dbReference>
<evidence type="ECO:0000313" key="11">
    <source>
        <dbReference type="EMBL" id="APZ81435.1"/>
    </source>
</evidence>
<evidence type="ECO:0000256" key="9">
    <source>
        <dbReference type="ARBA" id="ARBA00023224"/>
    </source>
</evidence>
<feature type="transmembrane region" description="Helical" evidence="10">
    <location>
        <begin position="45"/>
        <end position="69"/>
    </location>
</feature>
<evidence type="ECO:0000313" key="12">
    <source>
        <dbReference type="EMBL" id="QQL94661.1"/>
    </source>
</evidence>
<dbReference type="EMBL" id="KU523613">
    <property type="protein sequence ID" value="APZ81435.1"/>
    <property type="molecule type" value="mRNA"/>
</dbReference>
<evidence type="ECO:0000256" key="2">
    <source>
        <dbReference type="ARBA" id="ARBA00022475"/>
    </source>
</evidence>
<accession>A0A2I4PH17</accession>
<dbReference type="PANTHER" id="PTHR21137:SF35">
    <property type="entry name" value="ODORANT RECEPTOR 19A-RELATED"/>
    <property type="match status" value="1"/>
</dbReference>
<dbReference type="GO" id="GO:0005549">
    <property type="term" value="F:odorant binding"/>
    <property type="evidence" value="ECO:0007669"/>
    <property type="project" value="InterPro"/>
</dbReference>